<accession>I4DB49</accession>
<gene>
    <name evidence="2" type="ordered locus">Desaci_4161</name>
</gene>
<dbReference type="Proteomes" id="UP000002892">
    <property type="component" value="Chromosome"/>
</dbReference>
<sequence length="345" mass="39262">MSGETIGLLLAINSGILSVVGLITIFISMNSQHSVQRSREILWDIFTLPYKKNLLLEKGAIGQEVFRKLILYEQIIKERNSFLFKIITFSQMVLTFSGIIWTTIVLTLVSRNPSQTNKIILFAGLSLTLCFFLYFIIKILGDLKNVSKVGQLPTVEELLDANDLASNLNVVTLAAVSSRLKILDTNLYLGFPIPFKNLRMKATVQNSREKEENSQDLRNTLSRAAQVNNYRKLDPEEFILLDDDYCYYLISNLQPSGSKHSFFASIDLLSKQGLVTAEFYCEGLTSSNHKITTFPYSFAERFINRRSDLDPFSRYQKRQGKDDRSDDATAQINIGQNFMDLIDQD</sequence>
<dbReference type="STRING" id="646529.Desaci_4161"/>
<dbReference type="EMBL" id="CP003639">
    <property type="protein sequence ID" value="AFM43023.1"/>
    <property type="molecule type" value="Genomic_DNA"/>
</dbReference>
<evidence type="ECO:0000313" key="2">
    <source>
        <dbReference type="EMBL" id="AFM43023.1"/>
    </source>
</evidence>
<dbReference type="eggNOG" id="ENOG5033NRS">
    <property type="taxonomic scope" value="Bacteria"/>
</dbReference>
<dbReference type="KEGG" id="dai:Desaci_4161"/>
<proteinExistence type="predicted"/>
<keyword evidence="3" id="KW-1185">Reference proteome</keyword>
<dbReference type="HOGENOM" id="CLU_803454_0_0_9"/>
<evidence type="ECO:0000256" key="1">
    <source>
        <dbReference type="SAM" id="Phobius"/>
    </source>
</evidence>
<protein>
    <submittedName>
        <fullName evidence="2">Uncharacterized protein</fullName>
    </submittedName>
</protein>
<keyword evidence="1" id="KW-1133">Transmembrane helix</keyword>
<feature type="transmembrane region" description="Helical" evidence="1">
    <location>
        <begin position="82"/>
        <end position="107"/>
    </location>
</feature>
<keyword evidence="1" id="KW-0472">Membrane</keyword>
<feature type="transmembrane region" description="Helical" evidence="1">
    <location>
        <begin position="6"/>
        <end position="29"/>
    </location>
</feature>
<reference evidence="2 3" key="1">
    <citation type="journal article" date="2012" name="J. Bacteriol.">
        <title>Complete genome sequences of Desulfosporosinus orientis DSM765T, Desulfosporosinus youngiae DSM17734T, Desulfosporosinus meridiei DSM13257T, and Desulfosporosinus acidiphilus DSM22704T.</title>
        <authorList>
            <person name="Pester M."/>
            <person name="Brambilla E."/>
            <person name="Alazard D."/>
            <person name="Rattei T."/>
            <person name="Weinmaier T."/>
            <person name="Han J."/>
            <person name="Lucas S."/>
            <person name="Lapidus A."/>
            <person name="Cheng J.F."/>
            <person name="Goodwin L."/>
            <person name="Pitluck S."/>
            <person name="Peters L."/>
            <person name="Ovchinnikova G."/>
            <person name="Teshima H."/>
            <person name="Detter J.C."/>
            <person name="Han C.S."/>
            <person name="Tapia R."/>
            <person name="Land M.L."/>
            <person name="Hauser L."/>
            <person name="Kyrpides N.C."/>
            <person name="Ivanova N.N."/>
            <person name="Pagani I."/>
            <person name="Huntmann M."/>
            <person name="Wei C.L."/>
            <person name="Davenport K.W."/>
            <person name="Daligault H."/>
            <person name="Chain P.S."/>
            <person name="Chen A."/>
            <person name="Mavromatis K."/>
            <person name="Markowitz V."/>
            <person name="Szeto E."/>
            <person name="Mikhailova N."/>
            <person name="Pati A."/>
            <person name="Wagner M."/>
            <person name="Woyke T."/>
            <person name="Ollivier B."/>
            <person name="Klenk H.P."/>
            <person name="Spring S."/>
            <person name="Loy A."/>
        </authorList>
    </citation>
    <scope>NUCLEOTIDE SEQUENCE [LARGE SCALE GENOMIC DNA]</scope>
    <source>
        <strain evidence="3">DSM 22704 / JCM 16185 / SJ4</strain>
    </source>
</reference>
<dbReference type="AlphaFoldDB" id="I4DB49"/>
<name>I4DB49_DESAJ</name>
<feature type="transmembrane region" description="Helical" evidence="1">
    <location>
        <begin position="119"/>
        <end position="137"/>
    </location>
</feature>
<keyword evidence="1" id="KW-0812">Transmembrane</keyword>
<evidence type="ECO:0000313" key="3">
    <source>
        <dbReference type="Proteomes" id="UP000002892"/>
    </source>
</evidence>
<organism evidence="2 3">
    <name type="scientific">Desulfosporosinus acidiphilus (strain DSM 22704 / JCM 16185 / SJ4)</name>
    <dbReference type="NCBI Taxonomy" id="646529"/>
    <lineage>
        <taxon>Bacteria</taxon>
        <taxon>Bacillati</taxon>
        <taxon>Bacillota</taxon>
        <taxon>Clostridia</taxon>
        <taxon>Eubacteriales</taxon>
        <taxon>Desulfitobacteriaceae</taxon>
        <taxon>Desulfosporosinus</taxon>
    </lineage>
</organism>